<dbReference type="KEGG" id="vg:14012941"/>
<name>H6X4G0_9CAUD</name>
<keyword evidence="2" id="KW-1185">Reference proteome</keyword>
<sequence length="118" mass="13315">MITKFYATREQARIVAREEGETFKDMGKDSPAGQRWAVLFREVKDLVENAKAVEMNVPTKEDKELTDALAAAFSAMDKAAAVVLKVPEFVTRKVHSVLQNKFNGKQVQVFTKRKIPVM</sequence>
<organism evidence="1 2">
    <name type="scientific">Klebsiella phage vB_KleM_RaK2</name>
    <dbReference type="NCBI Taxonomy" id="1147094"/>
    <lineage>
        <taxon>Viruses</taxon>
        <taxon>Duplodnaviria</taxon>
        <taxon>Heunggongvirae</taxon>
        <taxon>Uroviricota</taxon>
        <taxon>Caudoviricetes</taxon>
        <taxon>Alcyoneusvirus</taxon>
        <taxon>Alcyoneusvirus RaK2</taxon>
    </lineage>
</organism>
<dbReference type="EMBL" id="JQ513383">
    <property type="protein sequence ID" value="AFA44626.1"/>
    <property type="molecule type" value="Genomic_DNA"/>
</dbReference>
<gene>
    <name evidence="1" type="ORF">RaK2_00353</name>
</gene>
<protein>
    <submittedName>
        <fullName evidence="1">Uncharacterized protein</fullName>
    </submittedName>
</protein>
<accession>H6X4G0</accession>
<dbReference type="RefSeq" id="YP_007007508.1">
    <property type="nucleotide sequence ID" value="NC_019526.1"/>
</dbReference>
<dbReference type="Proteomes" id="UP000007524">
    <property type="component" value="Segment"/>
</dbReference>
<dbReference type="OrthoDB" id="25612at10239"/>
<proteinExistence type="predicted"/>
<dbReference type="GeneID" id="14012941"/>
<evidence type="ECO:0000313" key="2">
    <source>
        <dbReference type="Proteomes" id="UP000007524"/>
    </source>
</evidence>
<evidence type="ECO:0000313" key="1">
    <source>
        <dbReference type="EMBL" id="AFA44626.1"/>
    </source>
</evidence>
<reference evidence="1 2" key="1">
    <citation type="journal article" date="2012" name="J. Virol.">
        <title>Genome of Klebsiella sp.-Infecting Bacteriophage vB_KleM_RaK2.</title>
        <authorList>
            <person name="Simoliunas E."/>
            <person name="Kaliniene L."/>
            <person name="Truncaite L."/>
            <person name="Klausa V."/>
            <person name="Zajanckauskaite A."/>
            <person name="Meskys R."/>
        </authorList>
    </citation>
    <scope>NUCLEOTIDE SEQUENCE [LARGE SCALE GENOMIC DNA]</scope>
</reference>